<keyword evidence="3" id="KW-0206">Cytoskeleton</keyword>
<reference evidence="6" key="1">
    <citation type="journal article" date="2018" name="Nat. Microbiol.">
        <title>Leveraging single-cell genomics to expand the fungal tree of life.</title>
        <authorList>
            <person name="Ahrendt S.R."/>
            <person name="Quandt C.A."/>
            <person name="Ciobanu D."/>
            <person name="Clum A."/>
            <person name="Salamov A."/>
            <person name="Andreopoulos B."/>
            <person name="Cheng J.F."/>
            <person name="Woyke T."/>
            <person name="Pelin A."/>
            <person name="Henrissat B."/>
            <person name="Reynolds N.K."/>
            <person name="Benny G.L."/>
            <person name="Smith M.E."/>
            <person name="James T.Y."/>
            <person name="Grigoriev I.V."/>
        </authorList>
    </citation>
    <scope>NUCLEOTIDE SEQUENCE [LARGE SCALE GENOMIC DNA]</scope>
    <source>
        <strain evidence="6">Benny S71-1</strain>
    </source>
</reference>
<dbReference type="InterPro" id="IPR027267">
    <property type="entry name" value="AH/BAR_dom_sf"/>
</dbReference>
<dbReference type="Pfam" id="PF03114">
    <property type="entry name" value="BAR"/>
    <property type="match status" value="1"/>
</dbReference>
<dbReference type="InterPro" id="IPR046982">
    <property type="entry name" value="BIN3/RVS161-like"/>
</dbReference>
<keyword evidence="6" id="KW-1185">Reference proteome</keyword>
<protein>
    <recommendedName>
        <fullName evidence="4">BAR domain-containing protein</fullName>
    </recommendedName>
</protein>
<dbReference type="GO" id="GO:0006897">
    <property type="term" value="P:endocytosis"/>
    <property type="evidence" value="ECO:0007669"/>
    <property type="project" value="InterPro"/>
</dbReference>
<dbReference type="AlphaFoldDB" id="A0A4P9Z4J6"/>
<proteinExistence type="predicted"/>
<accession>A0A4P9Z4J6</accession>
<name>A0A4P9Z4J6_9FUNG</name>
<evidence type="ECO:0000256" key="3">
    <source>
        <dbReference type="ARBA" id="ARBA00023212"/>
    </source>
</evidence>
<keyword evidence="2" id="KW-0963">Cytoplasm</keyword>
<dbReference type="GO" id="GO:0031097">
    <property type="term" value="C:medial cortex"/>
    <property type="evidence" value="ECO:0007669"/>
    <property type="project" value="TreeGrafter"/>
</dbReference>
<dbReference type="PROSITE" id="PS51021">
    <property type="entry name" value="BAR"/>
    <property type="match status" value="1"/>
</dbReference>
<dbReference type="PANTHER" id="PTHR47174">
    <property type="entry name" value="BRIDGING INTEGRATOR 3"/>
    <property type="match status" value="1"/>
</dbReference>
<evidence type="ECO:0000256" key="2">
    <source>
        <dbReference type="ARBA" id="ARBA00022490"/>
    </source>
</evidence>
<dbReference type="SUPFAM" id="SSF103657">
    <property type="entry name" value="BAR/IMD domain-like"/>
    <property type="match status" value="1"/>
</dbReference>
<dbReference type="GO" id="GO:0097320">
    <property type="term" value="P:plasma membrane tubulation"/>
    <property type="evidence" value="ECO:0007669"/>
    <property type="project" value="TreeGrafter"/>
</dbReference>
<sequence>MQDEQCRETVLNPIGRYCALFPEVNEAIRKRHNKLLDYDSARSKVRKLTEKPSDDPSKLPRAEMNMRQSQEVYDALNSQLVAELPKLVDLRVPYLDPSFEALVKLQHRFSSESHERLQALRIPAASDNTGGARQSDGDLAQIMQEMRELSICGLN</sequence>
<evidence type="ECO:0000313" key="6">
    <source>
        <dbReference type="Proteomes" id="UP000278143"/>
    </source>
</evidence>
<feature type="domain" description="BAR" evidence="4">
    <location>
        <begin position="1"/>
        <end position="133"/>
    </location>
</feature>
<dbReference type="GO" id="GO:0051666">
    <property type="term" value="P:actin cortical patch localization"/>
    <property type="evidence" value="ECO:0007669"/>
    <property type="project" value="InterPro"/>
</dbReference>
<evidence type="ECO:0000256" key="1">
    <source>
        <dbReference type="ARBA" id="ARBA00004245"/>
    </source>
</evidence>
<comment type="subcellular location">
    <subcellularLocation>
        <location evidence="1">Cytoplasm</location>
        <location evidence="1">Cytoskeleton</location>
    </subcellularLocation>
</comment>
<dbReference type="GO" id="GO:0015629">
    <property type="term" value="C:actin cytoskeleton"/>
    <property type="evidence" value="ECO:0007669"/>
    <property type="project" value="TreeGrafter"/>
</dbReference>
<evidence type="ECO:0000313" key="5">
    <source>
        <dbReference type="EMBL" id="RKP27507.1"/>
    </source>
</evidence>
<gene>
    <name evidence="5" type="ORF">SYNPS1DRAFT_12576</name>
</gene>
<dbReference type="Proteomes" id="UP000278143">
    <property type="component" value="Unassembled WGS sequence"/>
</dbReference>
<dbReference type="GO" id="GO:0043332">
    <property type="term" value="C:mating projection tip"/>
    <property type="evidence" value="ECO:0007669"/>
    <property type="project" value="TreeGrafter"/>
</dbReference>
<dbReference type="PANTHER" id="PTHR47174:SF3">
    <property type="entry name" value="BRIDGING INTEGRATOR 3"/>
    <property type="match status" value="1"/>
</dbReference>
<evidence type="ECO:0000259" key="4">
    <source>
        <dbReference type="PROSITE" id="PS51021"/>
    </source>
</evidence>
<dbReference type="Gene3D" id="1.20.1270.60">
    <property type="entry name" value="Arfaptin homology (AH) domain/BAR domain"/>
    <property type="match status" value="1"/>
</dbReference>
<dbReference type="GO" id="GO:1990528">
    <property type="term" value="C:Rvs161p-Rvs167p complex"/>
    <property type="evidence" value="ECO:0007669"/>
    <property type="project" value="TreeGrafter"/>
</dbReference>
<dbReference type="OrthoDB" id="446293at2759"/>
<dbReference type="EMBL" id="KZ989195">
    <property type="protein sequence ID" value="RKP27507.1"/>
    <property type="molecule type" value="Genomic_DNA"/>
</dbReference>
<dbReference type="GO" id="GO:0008289">
    <property type="term" value="F:lipid binding"/>
    <property type="evidence" value="ECO:0007669"/>
    <property type="project" value="TreeGrafter"/>
</dbReference>
<organism evidence="5 6">
    <name type="scientific">Syncephalis pseudoplumigaleata</name>
    <dbReference type="NCBI Taxonomy" id="1712513"/>
    <lineage>
        <taxon>Eukaryota</taxon>
        <taxon>Fungi</taxon>
        <taxon>Fungi incertae sedis</taxon>
        <taxon>Zoopagomycota</taxon>
        <taxon>Zoopagomycotina</taxon>
        <taxon>Zoopagomycetes</taxon>
        <taxon>Zoopagales</taxon>
        <taxon>Piptocephalidaceae</taxon>
        <taxon>Syncephalis</taxon>
    </lineage>
</organism>
<dbReference type="InterPro" id="IPR004148">
    <property type="entry name" value="BAR_dom"/>
</dbReference>